<protein>
    <submittedName>
        <fullName evidence="2">Nuclear transport factor 2 family protein</fullName>
    </submittedName>
</protein>
<accession>A0ABS7R0E2</accession>
<dbReference type="InterPro" id="IPR032710">
    <property type="entry name" value="NTF2-like_dom_sf"/>
</dbReference>
<reference evidence="2 3" key="1">
    <citation type="submission" date="2021-08" db="EMBL/GenBank/DDBJ databases">
        <title>Streptomyces sp. PTM05 isolated from lichen.</title>
        <authorList>
            <person name="Somphong A."/>
            <person name="Phongsopitanun W."/>
            <person name="Tanasupawat S."/>
        </authorList>
    </citation>
    <scope>NUCLEOTIDE SEQUENCE [LARGE SCALE GENOMIC DNA]</scope>
    <source>
        <strain evidence="2 3">Ptm05</strain>
    </source>
</reference>
<evidence type="ECO:0000313" key="2">
    <source>
        <dbReference type="EMBL" id="MBY8888935.1"/>
    </source>
</evidence>
<dbReference type="EMBL" id="JAINVZ010000032">
    <property type="protein sequence ID" value="MBY8888935.1"/>
    <property type="molecule type" value="Genomic_DNA"/>
</dbReference>
<dbReference type="SUPFAM" id="SSF54427">
    <property type="entry name" value="NTF2-like"/>
    <property type="match status" value="1"/>
</dbReference>
<gene>
    <name evidence="2" type="ORF">K7472_29415</name>
</gene>
<evidence type="ECO:0000313" key="3">
    <source>
        <dbReference type="Proteomes" id="UP001198565"/>
    </source>
</evidence>
<dbReference type="Pfam" id="PF13577">
    <property type="entry name" value="SnoaL_4"/>
    <property type="match status" value="1"/>
</dbReference>
<proteinExistence type="predicted"/>
<dbReference type="InterPro" id="IPR037401">
    <property type="entry name" value="SnoaL-like"/>
</dbReference>
<dbReference type="RefSeq" id="WP_222981786.1">
    <property type="nucleotide sequence ID" value="NZ_JAINVZ010000032.1"/>
</dbReference>
<dbReference type="Gene3D" id="3.10.450.50">
    <property type="match status" value="1"/>
</dbReference>
<feature type="domain" description="SnoaL-like" evidence="1">
    <location>
        <begin position="8"/>
        <end position="135"/>
    </location>
</feature>
<comment type="caution">
    <text evidence="2">The sequence shown here is derived from an EMBL/GenBank/DDBJ whole genome shotgun (WGS) entry which is preliminary data.</text>
</comment>
<organism evidence="2 3">
    <name type="scientific">Streptantibioticus parmotrematis</name>
    <dbReference type="NCBI Taxonomy" id="2873249"/>
    <lineage>
        <taxon>Bacteria</taxon>
        <taxon>Bacillati</taxon>
        <taxon>Actinomycetota</taxon>
        <taxon>Actinomycetes</taxon>
        <taxon>Kitasatosporales</taxon>
        <taxon>Streptomycetaceae</taxon>
        <taxon>Streptantibioticus</taxon>
    </lineage>
</organism>
<keyword evidence="3" id="KW-1185">Reference proteome</keyword>
<name>A0ABS7R0E2_9ACTN</name>
<dbReference type="Proteomes" id="UP001198565">
    <property type="component" value="Unassembled WGS sequence"/>
</dbReference>
<sequence>MTSIAEPADRLAIADAIARLAATQDARDWAGLRGVLADHVRLDLSAHLGTSPVELSAEAFVEKARAVANTFTSTHHMTANLVIELSVDQAACRCHVVAYHHFAQAPEPCEAACIMRGTWDVRLHRVGEAWLIAELTVARTVPLEGNADFYPRTATSALRG</sequence>
<evidence type="ECO:0000259" key="1">
    <source>
        <dbReference type="Pfam" id="PF13577"/>
    </source>
</evidence>